<evidence type="ECO:0000313" key="3">
    <source>
        <dbReference type="Proteomes" id="UP000030960"/>
    </source>
</evidence>
<organism evidence="2 3">
    <name type="scientific">Mameliella alba</name>
    <dbReference type="NCBI Taxonomy" id="561184"/>
    <lineage>
        <taxon>Bacteria</taxon>
        <taxon>Pseudomonadati</taxon>
        <taxon>Pseudomonadota</taxon>
        <taxon>Alphaproteobacteria</taxon>
        <taxon>Rhodobacterales</taxon>
        <taxon>Roseobacteraceae</taxon>
        <taxon>Mameliella</taxon>
    </lineage>
</organism>
<evidence type="ECO:0000313" key="2">
    <source>
        <dbReference type="EMBL" id="KHQ51264.1"/>
    </source>
</evidence>
<name>A0A0B3SL30_9RHOB</name>
<keyword evidence="1" id="KW-0812">Transmembrane</keyword>
<keyword evidence="3" id="KW-1185">Reference proteome</keyword>
<dbReference type="STRING" id="561184.SAMN05216376_12063"/>
<feature type="transmembrane region" description="Helical" evidence="1">
    <location>
        <begin position="51"/>
        <end position="67"/>
    </location>
</feature>
<dbReference type="Proteomes" id="UP000030960">
    <property type="component" value="Unassembled WGS sequence"/>
</dbReference>
<comment type="caution">
    <text evidence="2">The sequence shown here is derived from an EMBL/GenBank/DDBJ whole genome shotgun (WGS) entry which is preliminary data.</text>
</comment>
<dbReference type="AlphaFoldDB" id="A0A0B3SL30"/>
<gene>
    <name evidence="2" type="ORF">OA50_04297</name>
</gene>
<dbReference type="EMBL" id="JSUQ01000019">
    <property type="protein sequence ID" value="KHQ51264.1"/>
    <property type="molecule type" value="Genomic_DNA"/>
</dbReference>
<sequence>MPPRTNEELAAAAAILAAAEEPPELTPAEIKRLKRMAQDDARAEWAWSILRRWLIALGAVAAFVVALKNDLLELYKWISALLSR</sequence>
<keyword evidence="1" id="KW-1133">Transmembrane helix</keyword>
<protein>
    <submittedName>
        <fullName evidence="2">Uncharacterized protein</fullName>
    </submittedName>
</protein>
<keyword evidence="1" id="KW-0472">Membrane</keyword>
<dbReference type="RefSeq" id="WP_043145027.1">
    <property type="nucleotide sequence ID" value="NZ_JSUQ01000019.1"/>
</dbReference>
<evidence type="ECO:0000256" key="1">
    <source>
        <dbReference type="SAM" id="Phobius"/>
    </source>
</evidence>
<proteinExistence type="predicted"/>
<accession>A0A0B3SL30</accession>
<reference evidence="2 3" key="1">
    <citation type="submission" date="2014-10" db="EMBL/GenBank/DDBJ databases">
        <title>Genome sequence of Ponticoccus sp. strain UMTAT08 isolated from clonal culture of toxic dinoflagellate Alexandrium tamiyavanichii.</title>
        <authorList>
            <person name="Gan H.Y."/>
            <person name="Muhd D.-D."/>
            <person name="Mohd Noor M.E."/>
            <person name="Yeong Y.S."/>
            <person name="Usup G."/>
        </authorList>
    </citation>
    <scope>NUCLEOTIDE SEQUENCE [LARGE SCALE GENOMIC DNA]</scope>
    <source>
        <strain evidence="2 3">UMTAT08</strain>
    </source>
</reference>